<evidence type="ECO:0000256" key="10">
    <source>
        <dbReference type="SAM" id="Phobius"/>
    </source>
</evidence>
<feature type="transmembrane region" description="Helical" evidence="10">
    <location>
        <begin position="76"/>
        <end position="94"/>
    </location>
</feature>
<keyword evidence="9" id="KW-0407">Ion channel</keyword>
<feature type="transmembrane region" description="Helical" evidence="10">
    <location>
        <begin position="168"/>
        <end position="194"/>
    </location>
</feature>
<dbReference type="RefSeq" id="WP_249248209.1">
    <property type="nucleotide sequence ID" value="NZ_JAKIKT010000002.1"/>
</dbReference>
<feature type="transmembrane region" description="Helical" evidence="10">
    <location>
        <begin position="277"/>
        <end position="296"/>
    </location>
</feature>
<reference evidence="11 12" key="1">
    <citation type="submission" date="2022-01" db="EMBL/GenBank/DDBJ databases">
        <title>Whole genome-based taxonomy of the Shewanellaceae.</title>
        <authorList>
            <person name="Martin-Rodriguez A.J."/>
        </authorList>
    </citation>
    <scope>NUCLEOTIDE SEQUENCE [LARGE SCALE GENOMIC DNA]</scope>
    <source>
        <strain evidence="11 12">DSM 21332</strain>
    </source>
</reference>
<evidence type="ECO:0000256" key="8">
    <source>
        <dbReference type="ARBA" id="ARBA00023214"/>
    </source>
</evidence>
<evidence type="ECO:0000256" key="2">
    <source>
        <dbReference type="ARBA" id="ARBA00022448"/>
    </source>
</evidence>
<evidence type="ECO:0000256" key="5">
    <source>
        <dbReference type="ARBA" id="ARBA00023065"/>
    </source>
</evidence>
<feature type="transmembrane region" description="Helical" evidence="10">
    <location>
        <begin position="374"/>
        <end position="399"/>
    </location>
</feature>
<feature type="transmembrane region" description="Helical" evidence="10">
    <location>
        <begin position="245"/>
        <end position="265"/>
    </location>
</feature>
<dbReference type="InterPro" id="IPR050368">
    <property type="entry name" value="ClC-type_chloride_channel"/>
</dbReference>
<evidence type="ECO:0000256" key="6">
    <source>
        <dbReference type="ARBA" id="ARBA00023136"/>
    </source>
</evidence>
<keyword evidence="8" id="KW-0868">Chloride</keyword>
<feature type="transmembrane region" description="Helical" evidence="10">
    <location>
        <begin position="33"/>
        <end position="56"/>
    </location>
</feature>
<keyword evidence="7" id="KW-0869">Chloride channel</keyword>
<dbReference type="PRINTS" id="PR00762">
    <property type="entry name" value="CLCHANNEL"/>
</dbReference>
<feature type="transmembrane region" description="Helical" evidence="10">
    <location>
        <begin position="316"/>
        <end position="338"/>
    </location>
</feature>
<dbReference type="CDD" id="cd00400">
    <property type="entry name" value="Voltage_gated_ClC"/>
    <property type="match status" value="1"/>
</dbReference>
<name>A0ABT0N4V6_9GAMM</name>
<keyword evidence="6 10" id="KW-0472">Membrane</keyword>
<evidence type="ECO:0000256" key="4">
    <source>
        <dbReference type="ARBA" id="ARBA00022989"/>
    </source>
</evidence>
<evidence type="ECO:0000313" key="11">
    <source>
        <dbReference type="EMBL" id="MCL2913444.1"/>
    </source>
</evidence>
<keyword evidence="5" id="KW-0406">Ion transport</keyword>
<dbReference type="SUPFAM" id="SSF81340">
    <property type="entry name" value="Clc chloride channel"/>
    <property type="match status" value="1"/>
</dbReference>
<evidence type="ECO:0000256" key="3">
    <source>
        <dbReference type="ARBA" id="ARBA00022692"/>
    </source>
</evidence>
<dbReference type="PANTHER" id="PTHR43427">
    <property type="entry name" value="CHLORIDE CHANNEL PROTEIN CLC-E"/>
    <property type="match status" value="1"/>
</dbReference>
<keyword evidence="2" id="KW-0813">Transport</keyword>
<evidence type="ECO:0000256" key="1">
    <source>
        <dbReference type="ARBA" id="ARBA00004141"/>
    </source>
</evidence>
<dbReference type="Gene3D" id="1.10.3080.10">
    <property type="entry name" value="Clc chloride channel"/>
    <property type="match status" value="1"/>
</dbReference>
<proteinExistence type="predicted"/>
<evidence type="ECO:0000313" key="12">
    <source>
        <dbReference type="Proteomes" id="UP001202831"/>
    </source>
</evidence>
<dbReference type="InterPro" id="IPR001807">
    <property type="entry name" value="ClC"/>
</dbReference>
<organism evidence="11 12">
    <name type="scientific">Shewanella corallii</name>
    <dbReference type="NCBI Taxonomy" id="560080"/>
    <lineage>
        <taxon>Bacteria</taxon>
        <taxon>Pseudomonadati</taxon>
        <taxon>Pseudomonadota</taxon>
        <taxon>Gammaproteobacteria</taxon>
        <taxon>Alteromonadales</taxon>
        <taxon>Shewanellaceae</taxon>
        <taxon>Shewanella</taxon>
    </lineage>
</organism>
<dbReference type="EMBL" id="JAKIKT010000002">
    <property type="protein sequence ID" value="MCL2913444.1"/>
    <property type="molecule type" value="Genomic_DNA"/>
</dbReference>
<comment type="caution">
    <text evidence="11">The sequence shown here is derived from an EMBL/GenBank/DDBJ whole genome shotgun (WGS) entry which is preliminary data.</text>
</comment>
<dbReference type="Pfam" id="PF00654">
    <property type="entry name" value="Voltage_CLC"/>
    <property type="match status" value="1"/>
</dbReference>
<feature type="transmembrane region" description="Helical" evidence="10">
    <location>
        <begin position="345"/>
        <end position="368"/>
    </location>
</feature>
<dbReference type="PANTHER" id="PTHR43427:SF6">
    <property type="entry name" value="CHLORIDE CHANNEL PROTEIN CLC-E"/>
    <property type="match status" value="1"/>
</dbReference>
<evidence type="ECO:0000256" key="9">
    <source>
        <dbReference type="ARBA" id="ARBA00023303"/>
    </source>
</evidence>
<gene>
    <name evidence="11" type="ORF">L2725_06530</name>
</gene>
<feature type="transmembrane region" description="Helical" evidence="10">
    <location>
        <begin position="206"/>
        <end position="225"/>
    </location>
</feature>
<dbReference type="Proteomes" id="UP001202831">
    <property type="component" value="Unassembled WGS sequence"/>
</dbReference>
<keyword evidence="4 10" id="KW-1133">Transmembrane helix</keyword>
<keyword evidence="12" id="KW-1185">Reference proteome</keyword>
<feature type="transmembrane region" description="Helical" evidence="10">
    <location>
        <begin position="406"/>
        <end position="426"/>
    </location>
</feature>
<feature type="transmembrane region" description="Helical" evidence="10">
    <location>
        <begin position="115"/>
        <end position="135"/>
    </location>
</feature>
<accession>A0ABT0N4V6</accession>
<dbReference type="InterPro" id="IPR014743">
    <property type="entry name" value="Cl-channel_core"/>
</dbReference>
<evidence type="ECO:0000256" key="7">
    <source>
        <dbReference type="ARBA" id="ARBA00023173"/>
    </source>
</evidence>
<keyword evidence="3 10" id="KW-0812">Transmembrane</keyword>
<protein>
    <submittedName>
        <fullName evidence="11">Chloride channel protein</fullName>
    </submittedName>
</protein>
<sequence>MQISFEKLKEKSHQYLRYGLRDQLSQARTSAQLCALALIFALIASGVILMLRIMLAWSNQLTGAQELDFTEITPDWRVFLPLLAAILIRVAVKLGSRRYKRLGIAYVLHRFKMHYGKIPLASAPAQFFQAFFALAGNFSVGREGPAIHLGAVTASVLAERLKLPDNSVRIMCASGIAAGIAATFNAPLAAVIFVFEVIVREYKIHYFFPIMLSAICGALSSQLVFGDIHEYDHIQVLAIPLDQYPLLAIAGIALGCAAAAFNRILINVTEKAANRSLTMRLLLAGAITTGIGLVMPQALGTGDWAIDAALNQNPTLLFLLALLMAKVIATVAAIGLGVPGGLIGPLYGIGAIVGTVIAMASAALFPALAPYIGLYMVIGMTAMMGVSLNAPLAGLVALLELTNDTNIILPAMFVTVIAFLVAYRGFQSQSIFLRQLDLMGLDYRVPVINSALQKTGVRALMNRRVVVVNNDESLLLEVLKRAKGRPVVVRNEQGEFEKLRLEMQSFEGDETLYRLPIKGLPDTATLHEAYEILRPKRSGEVYIWQDTPDNLVGVISWAKLQQEIRSGKL</sequence>
<comment type="subcellular location">
    <subcellularLocation>
        <location evidence="1">Membrane</location>
        <topology evidence="1">Multi-pass membrane protein</topology>
    </subcellularLocation>
</comment>